<dbReference type="HOGENOM" id="CLU_863516_0_0_1"/>
<sequence length="322" mass="37543">MWIRCRTCLKFFSTLMKLIQFEAQSRLLFCHLLTQHQDDAKLFTYEETTRYAEFPALDLNMNEKEIFSDQTQADHDEIFDALDWLRRKTVKDIIELTVPDRLVNPYDEVRLSKYVEKFKGEVRFLDISISVFKDSDSKEHAMGHEKLVVRVSVRPWNPTRERVADLEEIYHTYVQDRMTEDSKPFQPVRVAVIDNGVLSISPSHETHSAFPNGLHTFNNLSADDNVEGSSSKNMSQGEYQIDKNGRQNTLSSPMKKGQSFVEENFRVSPWFFASDPHETEMANLICAIDPCCDLYVAKVNEERSGIIPARVERIEWSRRDFR</sequence>
<dbReference type="eggNOG" id="ENOG502QV1T">
    <property type="taxonomic scope" value="Eukaryota"/>
</dbReference>
<dbReference type="Proteomes" id="UP000002499">
    <property type="component" value="Unassembled WGS sequence"/>
</dbReference>
<dbReference type="InterPro" id="IPR036852">
    <property type="entry name" value="Peptidase_S8/S53_dom_sf"/>
</dbReference>
<proteinExistence type="predicted"/>
<dbReference type="InParanoid" id="E9EGI1"/>
<dbReference type="OrthoDB" id="4936624at2759"/>
<gene>
    <name evidence="1" type="ORF">MAC_08979</name>
</gene>
<evidence type="ECO:0000313" key="1">
    <source>
        <dbReference type="EMBL" id="EFY84995.1"/>
    </source>
</evidence>
<evidence type="ECO:0000313" key="2">
    <source>
        <dbReference type="Proteomes" id="UP000002499"/>
    </source>
</evidence>
<accession>E9EGI1</accession>
<organism evidence="2">
    <name type="scientific">Metarhizium acridum (strain CQMa 102)</name>
    <dbReference type="NCBI Taxonomy" id="655827"/>
    <lineage>
        <taxon>Eukaryota</taxon>
        <taxon>Fungi</taxon>
        <taxon>Dikarya</taxon>
        <taxon>Ascomycota</taxon>
        <taxon>Pezizomycotina</taxon>
        <taxon>Sordariomycetes</taxon>
        <taxon>Hypocreomycetidae</taxon>
        <taxon>Hypocreales</taxon>
        <taxon>Clavicipitaceae</taxon>
        <taxon>Metarhizium</taxon>
    </lineage>
</organism>
<dbReference type="GO" id="GO:0004252">
    <property type="term" value="F:serine-type endopeptidase activity"/>
    <property type="evidence" value="ECO:0007669"/>
    <property type="project" value="InterPro"/>
</dbReference>
<name>E9EGI1_METAQ</name>
<protein>
    <submittedName>
        <fullName evidence="1">Uncharacterized protein</fullName>
    </submittedName>
</protein>
<keyword evidence="2" id="KW-1185">Reference proteome</keyword>
<dbReference type="AlphaFoldDB" id="E9EGI1"/>
<dbReference type="SUPFAM" id="SSF52743">
    <property type="entry name" value="Subtilisin-like"/>
    <property type="match status" value="1"/>
</dbReference>
<reference evidence="1 2" key="1">
    <citation type="journal article" date="2011" name="PLoS Genet.">
        <title>Genome sequencing and comparative transcriptomics of the model entomopathogenic fungi Metarhizium anisopliae and M. acridum.</title>
        <authorList>
            <person name="Gao Q."/>
            <person name="Jin K."/>
            <person name="Ying S.H."/>
            <person name="Zhang Y."/>
            <person name="Xiao G."/>
            <person name="Shang Y."/>
            <person name="Duan Z."/>
            <person name="Hu X."/>
            <person name="Xie X.Q."/>
            <person name="Zhou G."/>
            <person name="Peng G."/>
            <person name="Luo Z."/>
            <person name="Huang W."/>
            <person name="Wang B."/>
            <person name="Fang W."/>
            <person name="Wang S."/>
            <person name="Zhong Y."/>
            <person name="Ma L.J."/>
            <person name="St Leger R.J."/>
            <person name="Zhao G.P."/>
            <person name="Pei Y."/>
            <person name="Feng M.G."/>
            <person name="Xia Y."/>
            <person name="Wang C."/>
        </authorList>
    </citation>
    <scope>NUCLEOTIDE SEQUENCE [LARGE SCALE GENOMIC DNA]</scope>
    <source>
        <strain evidence="1 2">CQMa 102</strain>
    </source>
</reference>
<dbReference type="GO" id="GO:0006508">
    <property type="term" value="P:proteolysis"/>
    <property type="evidence" value="ECO:0007669"/>
    <property type="project" value="InterPro"/>
</dbReference>
<dbReference type="EMBL" id="GL698595">
    <property type="protein sequence ID" value="EFY84995.1"/>
    <property type="molecule type" value="Genomic_DNA"/>
</dbReference>